<gene>
    <name evidence="1" type="ORF">E5358_09680</name>
</gene>
<dbReference type="EMBL" id="SRZC01000015">
    <property type="protein sequence ID" value="TGX81557.1"/>
    <property type="molecule type" value="Genomic_DNA"/>
</dbReference>
<proteinExistence type="predicted"/>
<dbReference type="Proteomes" id="UP000308886">
    <property type="component" value="Unassembled WGS sequence"/>
</dbReference>
<protein>
    <submittedName>
        <fullName evidence="1">Energy transducer TonB</fullName>
    </submittedName>
</protein>
<reference evidence="1" key="1">
    <citation type="submission" date="2019-04" db="EMBL/GenBank/DDBJ databases">
        <title>Microbes associate with the intestines of laboratory mice.</title>
        <authorList>
            <person name="Navarre W."/>
            <person name="Wong E."/>
            <person name="Huang K."/>
            <person name="Tropini C."/>
            <person name="Ng K."/>
            <person name="Yu B."/>
        </authorList>
    </citation>
    <scope>NUCLEOTIDE SEQUENCE</scope>
    <source>
        <strain evidence="1">NM73_A23</strain>
    </source>
</reference>
<sequence>MSKIDLISNDWTEIVFSGRNQAYGAYQLRKGTGRRNLWSMVFVAAVAALAYVGLSMYNSYQESQKAKFEAEMEASLLEQKKEAKVEKKTEAPKIEQVKQVEKVKSSIAFTPPVIKKDSEVKPEEEMKTQEELNESKTAVGAFTVEGNDEEGGTVLKAVEEIAAPEPPKHEEENKVFDVVEQMPAFPGGPAALMQYLSSHVKYPAVAEENGISGRVTVQFVVERDGSVTDVKTMKSVDPSLDREAERVVKSMPKWIPGKQNGAPVRVKYFVPVVFRLQ</sequence>
<evidence type="ECO:0000313" key="1">
    <source>
        <dbReference type="EMBL" id="TGX81557.1"/>
    </source>
</evidence>
<comment type="caution">
    <text evidence="1">The sequence shown here is derived from an EMBL/GenBank/DDBJ whole genome shotgun (WGS) entry which is preliminary data.</text>
</comment>
<evidence type="ECO:0000313" key="2">
    <source>
        <dbReference type="Proteomes" id="UP000308886"/>
    </source>
</evidence>
<organism evidence="1 2">
    <name type="scientific">Palleniella muris</name>
    <dbReference type="NCBI Taxonomy" id="3038145"/>
    <lineage>
        <taxon>Bacteria</taxon>
        <taxon>Pseudomonadati</taxon>
        <taxon>Bacteroidota</taxon>
        <taxon>Bacteroidia</taxon>
        <taxon>Bacteroidales</taxon>
        <taxon>Prevotellaceae</taxon>
        <taxon>Palleniella</taxon>
    </lineage>
</organism>
<keyword evidence="2" id="KW-1185">Reference proteome</keyword>
<name>A0AC61QQE2_9BACT</name>
<accession>A0AC61QQE2</accession>